<evidence type="ECO:0000313" key="2">
    <source>
        <dbReference type="EMBL" id="JAS22944.1"/>
    </source>
</evidence>
<dbReference type="SUPFAM" id="SSF49777">
    <property type="entry name" value="PEBP-like"/>
    <property type="match status" value="1"/>
</dbReference>
<feature type="chain" id="PRO_5011887436" description="Phosphatidylethanolamine-binding protein" evidence="1">
    <location>
        <begin position="16"/>
        <end position="223"/>
    </location>
</feature>
<dbReference type="EMBL" id="GEDC01000070">
    <property type="protein sequence ID" value="JAS37228.1"/>
    <property type="molecule type" value="Transcribed_RNA"/>
</dbReference>
<protein>
    <recommendedName>
        <fullName evidence="4">Phosphatidylethanolamine-binding protein</fullName>
    </recommendedName>
</protein>
<sequence length="223" mass="26354">MRCFLIAFIFPFVLSMKPDYLEFLEDYDDYLKPKSKVNYTRNNACFGDYMSVVSLPLELYVDHKRCNLKFSKDMWKKEPIVRYNDVVTTDLFAMVMVDPDVPGLKEDEYYLHWLVVNILGCELADGYIERADKIIRYKPIAPARGTGFHKYQFLIYQQSGIIPKCKFSEKQRNRFKLFDWLKSRAPKRFYGPLSGVQFQADFNSPGIESDDPDIPFKCDHMFY</sequence>
<proteinExistence type="predicted"/>
<evidence type="ECO:0008006" key="4">
    <source>
        <dbReference type="Google" id="ProtNLM"/>
    </source>
</evidence>
<gene>
    <name evidence="2" type="ORF">g.3440</name>
    <name evidence="3" type="ORF">g.3441</name>
</gene>
<dbReference type="PANTHER" id="PTHR11362:SF82">
    <property type="entry name" value="PHOSPHATIDYLETHANOLAMINE-BINDING PROTEIN 4"/>
    <property type="match status" value="1"/>
</dbReference>
<dbReference type="InterPro" id="IPR036610">
    <property type="entry name" value="PEBP-like_sf"/>
</dbReference>
<feature type="signal peptide" evidence="1">
    <location>
        <begin position="1"/>
        <end position="15"/>
    </location>
</feature>
<organism evidence="2">
    <name type="scientific">Clastoptera arizonana</name>
    <name type="common">Arizona spittle bug</name>
    <dbReference type="NCBI Taxonomy" id="38151"/>
    <lineage>
        <taxon>Eukaryota</taxon>
        <taxon>Metazoa</taxon>
        <taxon>Ecdysozoa</taxon>
        <taxon>Arthropoda</taxon>
        <taxon>Hexapoda</taxon>
        <taxon>Insecta</taxon>
        <taxon>Pterygota</taxon>
        <taxon>Neoptera</taxon>
        <taxon>Paraneoptera</taxon>
        <taxon>Hemiptera</taxon>
        <taxon>Auchenorrhyncha</taxon>
        <taxon>Cercopoidea</taxon>
        <taxon>Clastopteridae</taxon>
        <taxon>Clastoptera</taxon>
    </lineage>
</organism>
<dbReference type="Pfam" id="PF01161">
    <property type="entry name" value="PBP"/>
    <property type="match status" value="1"/>
</dbReference>
<dbReference type="AlphaFoldDB" id="A0A1B6DB80"/>
<dbReference type="PANTHER" id="PTHR11362">
    <property type="entry name" value="PHOSPHATIDYLETHANOLAMINE-BINDING PROTEIN"/>
    <property type="match status" value="1"/>
</dbReference>
<dbReference type="InterPro" id="IPR035810">
    <property type="entry name" value="PEBP_euk"/>
</dbReference>
<accession>A0A1B6DB80</accession>
<dbReference type="CDD" id="cd00866">
    <property type="entry name" value="PEBP_euk"/>
    <property type="match status" value="1"/>
</dbReference>
<keyword evidence="1" id="KW-0732">Signal</keyword>
<dbReference type="Gene3D" id="3.90.280.10">
    <property type="entry name" value="PEBP-like"/>
    <property type="match status" value="1"/>
</dbReference>
<reference evidence="2" key="1">
    <citation type="submission" date="2015-12" db="EMBL/GenBank/DDBJ databases">
        <title>De novo transcriptome assembly of four potential Pierce s Disease insect vectors from Arizona vineyards.</title>
        <authorList>
            <person name="Tassone E.E."/>
        </authorList>
    </citation>
    <scope>NUCLEOTIDE SEQUENCE</scope>
</reference>
<evidence type="ECO:0000256" key="1">
    <source>
        <dbReference type="SAM" id="SignalP"/>
    </source>
</evidence>
<evidence type="ECO:0000313" key="3">
    <source>
        <dbReference type="EMBL" id="JAS37228.1"/>
    </source>
</evidence>
<dbReference type="EMBL" id="GEDC01014354">
    <property type="protein sequence ID" value="JAS22944.1"/>
    <property type="molecule type" value="Transcribed_RNA"/>
</dbReference>
<name>A0A1B6DB80_9HEMI</name>
<dbReference type="InterPro" id="IPR008914">
    <property type="entry name" value="PEBP"/>
</dbReference>